<keyword evidence="5" id="KW-0482">Metalloprotease</keyword>
<keyword evidence="4" id="KW-0862">Zinc</keyword>
<proteinExistence type="inferred from homology"/>
<sequence length="227" mass="25105">MDRILDKQQRPRERLLKFGASVLSDIELVQIIIGVGIKGHTVENISMEVLNKCLNQVDLVGIKPEELRSIKGLSAAKIATLLASIEFGLRLLNFKYAKRPLVTTPKDVFEILKIHTLNSDQEILYLLSLDSRGKLVCVDVINIGTIASLSISPRDILSMALKRSAVSVIIAHNHPSCDPTPSKEDIEVTEKISQACGYLDILFLDHIILGQGEFASIKALGYLKQHI</sequence>
<feature type="domain" description="MPN" evidence="7">
    <location>
        <begin position="101"/>
        <end position="223"/>
    </location>
</feature>
<gene>
    <name evidence="8" type="primary">radC</name>
    <name evidence="8" type="ORF">ENR63_00950</name>
</gene>
<keyword evidence="1" id="KW-0645">Protease</keyword>
<dbReference type="InterPro" id="IPR025657">
    <property type="entry name" value="RadC_JAB"/>
</dbReference>
<dbReference type="NCBIfam" id="TIGR00608">
    <property type="entry name" value="radc"/>
    <property type="match status" value="1"/>
</dbReference>
<comment type="similarity">
    <text evidence="6">Belongs to the UPF0758 family.</text>
</comment>
<dbReference type="EMBL" id="DSRT01000052">
    <property type="protein sequence ID" value="HGW29477.1"/>
    <property type="molecule type" value="Genomic_DNA"/>
</dbReference>
<dbReference type="InterPro" id="IPR001405">
    <property type="entry name" value="UPF0758"/>
</dbReference>
<evidence type="ECO:0000259" key="7">
    <source>
        <dbReference type="PROSITE" id="PS50249"/>
    </source>
</evidence>
<protein>
    <submittedName>
        <fullName evidence="8">DNA repair protein RadC</fullName>
    </submittedName>
</protein>
<dbReference type="Gene3D" id="3.40.140.10">
    <property type="entry name" value="Cytidine Deaminase, domain 2"/>
    <property type="match status" value="1"/>
</dbReference>
<organism evidence="8">
    <name type="scientific">candidate division WWE3 bacterium</name>
    <dbReference type="NCBI Taxonomy" id="2053526"/>
    <lineage>
        <taxon>Bacteria</taxon>
        <taxon>Katanobacteria</taxon>
    </lineage>
</organism>
<evidence type="ECO:0000256" key="5">
    <source>
        <dbReference type="ARBA" id="ARBA00023049"/>
    </source>
</evidence>
<evidence type="ECO:0000313" key="8">
    <source>
        <dbReference type="EMBL" id="HGW29477.1"/>
    </source>
</evidence>
<dbReference type="GO" id="GO:0006508">
    <property type="term" value="P:proteolysis"/>
    <property type="evidence" value="ECO:0007669"/>
    <property type="project" value="UniProtKB-KW"/>
</dbReference>
<dbReference type="AlphaFoldDB" id="A0A7C4XMI1"/>
<keyword evidence="2" id="KW-0479">Metal-binding</keyword>
<dbReference type="InterPro" id="IPR046778">
    <property type="entry name" value="UPF0758_N"/>
</dbReference>
<dbReference type="SUPFAM" id="SSF102712">
    <property type="entry name" value="JAB1/MPN domain"/>
    <property type="match status" value="1"/>
</dbReference>
<dbReference type="PANTHER" id="PTHR30471:SF3">
    <property type="entry name" value="UPF0758 PROTEIN YEES-RELATED"/>
    <property type="match status" value="1"/>
</dbReference>
<dbReference type="PROSITE" id="PS50249">
    <property type="entry name" value="MPN"/>
    <property type="match status" value="1"/>
</dbReference>
<dbReference type="Pfam" id="PF04002">
    <property type="entry name" value="RadC"/>
    <property type="match status" value="1"/>
</dbReference>
<dbReference type="InterPro" id="IPR037518">
    <property type="entry name" value="MPN"/>
</dbReference>
<evidence type="ECO:0000256" key="4">
    <source>
        <dbReference type="ARBA" id="ARBA00022833"/>
    </source>
</evidence>
<dbReference type="NCBIfam" id="NF000642">
    <property type="entry name" value="PRK00024.1"/>
    <property type="match status" value="1"/>
</dbReference>
<name>A0A7C4XMI1_UNCKA</name>
<reference evidence="8" key="1">
    <citation type="journal article" date="2020" name="mSystems">
        <title>Genome- and Community-Level Interaction Insights into Carbon Utilization and Element Cycling Functions of Hydrothermarchaeota in Hydrothermal Sediment.</title>
        <authorList>
            <person name="Zhou Z."/>
            <person name="Liu Y."/>
            <person name="Xu W."/>
            <person name="Pan J."/>
            <person name="Luo Z.H."/>
            <person name="Li M."/>
        </authorList>
    </citation>
    <scope>NUCLEOTIDE SEQUENCE [LARGE SCALE GENOMIC DNA]</scope>
    <source>
        <strain evidence="8">SpSt-417</strain>
    </source>
</reference>
<comment type="caution">
    <text evidence="8">The sequence shown here is derived from an EMBL/GenBank/DDBJ whole genome shotgun (WGS) entry which is preliminary data.</text>
</comment>
<evidence type="ECO:0000256" key="1">
    <source>
        <dbReference type="ARBA" id="ARBA00022670"/>
    </source>
</evidence>
<dbReference type="GO" id="GO:0046872">
    <property type="term" value="F:metal ion binding"/>
    <property type="evidence" value="ECO:0007669"/>
    <property type="project" value="UniProtKB-KW"/>
</dbReference>
<evidence type="ECO:0000256" key="2">
    <source>
        <dbReference type="ARBA" id="ARBA00022723"/>
    </source>
</evidence>
<evidence type="ECO:0000256" key="6">
    <source>
        <dbReference type="RuleBase" id="RU003797"/>
    </source>
</evidence>
<keyword evidence="3" id="KW-0378">Hydrolase</keyword>
<dbReference type="CDD" id="cd08071">
    <property type="entry name" value="MPN_DUF2466"/>
    <property type="match status" value="1"/>
</dbReference>
<dbReference type="GO" id="GO:0008237">
    <property type="term" value="F:metallopeptidase activity"/>
    <property type="evidence" value="ECO:0007669"/>
    <property type="project" value="UniProtKB-KW"/>
</dbReference>
<accession>A0A7C4XMI1</accession>
<dbReference type="PANTHER" id="PTHR30471">
    <property type="entry name" value="DNA REPAIR PROTEIN RADC"/>
    <property type="match status" value="1"/>
</dbReference>
<evidence type="ECO:0000256" key="3">
    <source>
        <dbReference type="ARBA" id="ARBA00022801"/>
    </source>
</evidence>
<dbReference type="Pfam" id="PF20582">
    <property type="entry name" value="UPF0758_N"/>
    <property type="match status" value="1"/>
</dbReference>